<dbReference type="InterPro" id="IPR001810">
    <property type="entry name" value="F-box_dom"/>
</dbReference>
<name>A0A072TXX2_MEDTR</name>
<gene>
    <name evidence="2" type="ordered locus">MTR_7g038710</name>
</gene>
<dbReference type="AlphaFoldDB" id="A0A072TXX2"/>
<reference evidence="2 4" key="2">
    <citation type="journal article" date="2014" name="BMC Genomics">
        <title>An improved genome release (version Mt4.0) for the model legume Medicago truncatula.</title>
        <authorList>
            <person name="Tang H."/>
            <person name="Krishnakumar V."/>
            <person name="Bidwell S."/>
            <person name="Rosen B."/>
            <person name="Chan A."/>
            <person name="Zhou S."/>
            <person name="Gentzbittel L."/>
            <person name="Childs K.L."/>
            <person name="Yandell M."/>
            <person name="Gundlach H."/>
            <person name="Mayer K.F."/>
            <person name="Schwartz D.C."/>
            <person name="Town C.D."/>
        </authorList>
    </citation>
    <scope>GENOME REANNOTATION</scope>
    <source>
        <strain evidence="2">A17</strain>
        <strain evidence="3 4">cv. Jemalong A17</strain>
    </source>
</reference>
<dbReference type="Proteomes" id="UP000002051">
    <property type="component" value="Unassembled WGS sequence"/>
</dbReference>
<evidence type="ECO:0000313" key="3">
    <source>
        <dbReference type="EnsemblPlants" id="KEH22287"/>
    </source>
</evidence>
<dbReference type="EnsemblPlants" id="KEH22287">
    <property type="protein sequence ID" value="KEH22287"/>
    <property type="gene ID" value="MTR_7g038710"/>
</dbReference>
<evidence type="ECO:0000259" key="1">
    <source>
        <dbReference type="Pfam" id="PF00646"/>
    </source>
</evidence>
<proteinExistence type="predicted"/>
<reference evidence="2 4" key="1">
    <citation type="journal article" date="2011" name="Nature">
        <title>The Medicago genome provides insight into the evolution of rhizobial symbioses.</title>
        <authorList>
            <person name="Young N.D."/>
            <person name="Debelle F."/>
            <person name="Oldroyd G.E."/>
            <person name="Geurts R."/>
            <person name="Cannon S.B."/>
            <person name="Udvardi M.K."/>
            <person name="Benedito V.A."/>
            <person name="Mayer K.F."/>
            <person name="Gouzy J."/>
            <person name="Schoof H."/>
            <person name="Van de Peer Y."/>
            <person name="Proost S."/>
            <person name="Cook D.R."/>
            <person name="Meyers B.C."/>
            <person name="Spannagl M."/>
            <person name="Cheung F."/>
            <person name="De Mita S."/>
            <person name="Krishnakumar V."/>
            <person name="Gundlach H."/>
            <person name="Zhou S."/>
            <person name="Mudge J."/>
            <person name="Bharti A.K."/>
            <person name="Murray J.D."/>
            <person name="Naoumkina M.A."/>
            <person name="Rosen B."/>
            <person name="Silverstein K.A."/>
            <person name="Tang H."/>
            <person name="Rombauts S."/>
            <person name="Zhao P.X."/>
            <person name="Zhou P."/>
            <person name="Barbe V."/>
            <person name="Bardou P."/>
            <person name="Bechner M."/>
            <person name="Bellec A."/>
            <person name="Berger A."/>
            <person name="Berges H."/>
            <person name="Bidwell S."/>
            <person name="Bisseling T."/>
            <person name="Choisne N."/>
            <person name="Couloux A."/>
            <person name="Denny R."/>
            <person name="Deshpande S."/>
            <person name="Dai X."/>
            <person name="Doyle J.J."/>
            <person name="Dudez A.M."/>
            <person name="Farmer A.D."/>
            <person name="Fouteau S."/>
            <person name="Franken C."/>
            <person name="Gibelin C."/>
            <person name="Gish J."/>
            <person name="Goldstein S."/>
            <person name="Gonzalez A.J."/>
            <person name="Green P.J."/>
            <person name="Hallab A."/>
            <person name="Hartog M."/>
            <person name="Hua A."/>
            <person name="Humphray S.J."/>
            <person name="Jeong D.H."/>
            <person name="Jing Y."/>
            <person name="Jocker A."/>
            <person name="Kenton S.M."/>
            <person name="Kim D.J."/>
            <person name="Klee K."/>
            <person name="Lai H."/>
            <person name="Lang C."/>
            <person name="Lin S."/>
            <person name="Macmil S.L."/>
            <person name="Magdelenat G."/>
            <person name="Matthews L."/>
            <person name="McCorrison J."/>
            <person name="Monaghan E.L."/>
            <person name="Mun J.H."/>
            <person name="Najar F.Z."/>
            <person name="Nicholson C."/>
            <person name="Noirot C."/>
            <person name="O'Bleness M."/>
            <person name="Paule C.R."/>
            <person name="Poulain J."/>
            <person name="Prion F."/>
            <person name="Qin B."/>
            <person name="Qu C."/>
            <person name="Retzel E.F."/>
            <person name="Riddle C."/>
            <person name="Sallet E."/>
            <person name="Samain S."/>
            <person name="Samson N."/>
            <person name="Sanders I."/>
            <person name="Saurat O."/>
            <person name="Scarpelli C."/>
            <person name="Schiex T."/>
            <person name="Segurens B."/>
            <person name="Severin A.J."/>
            <person name="Sherrier D.J."/>
            <person name="Shi R."/>
            <person name="Sims S."/>
            <person name="Singer S.R."/>
            <person name="Sinharoy S."/>
            <person name="Sterck L."/>
            <person name="Viollet A."/>
            <person name="Wang B.B."/>
            <person name="Wang K."/>
            <person name="Wang M."/>
            <person name="Wang X."/>
            <person name="Warfsmann J."/>
            <person name="Weissenbach J."/>
            <person name="White D.D."/>
            <person name="White J.D."/>
            <person name="Wiley G.B."/>
            <person name="Wincker P."/>
            <person name="Xing Y."/>
            <person name="Yang L."/>
            <person name="Yao Z."/>
            <person name="Ying F."/>
            <person name="Zhai J."/>
            <person name="Zhou L."/>
            <person name="Zuber A."/>
            <person name="Denarie J."/>
            <person name="Dixon R.A."/>
            <person name="May G.D."/>
            <person name="Schwartz D.C."/>
            <person name="Rogers J."/>
            <person name="Quetier F."/>
            <person name="Town C.D."/>
            <person name="Roe B.A."/>
        </authorList>
    </citation>
    <scope>NUCLEOTIDE SEQUENCE [LARGE SCALE GENOMIC DNA]</scope>
    <source>
        <strain evidence="2">A17</strain>
        <strain evidence="3 4">cv. Jemalong A17</strain>
    </source>
</reference>
<sequence>MNIPQPPPPPPPYVLSARLLILHQPTPPSPNASELLCPPNALELSPPFDPSAMPVILPKELITEILSRLNVKYLMRMKCLSESSNRDVVPQVFPLCLSEKGGTLILGINSGNQAIIYNWRDNRVKRIKNTNRILWLHSKNYVESLVSTFRKGIDV</sequence>
<reference evidence="3" key="3">
    <citation type="submission" date="2015-04" db="UniProtKB">
        <authorList>
            <consortium name="EnsemblPlants"/>
        </authorList>
    </citation>
    <scope>IDENTIFICATION</scope>
    <source>
        <strain evidence="3">cv. Jemalong A17</strain>
    </source>
</reference>
<dbReference type="EMBL" id="CM001223">
    <property type="protein sequence ID" value="KEH22287.1"/>
    <property type="molecule type" value="Genomic_DNA"/>
</dbReference>
<organism evidence="2 4">
    <name type="scientific">Medicago truncatula</name>
    <name type="common">Barrel medic</name>
    <name type="synonym">Medicago tribuloides</name>
    <dbReference type="NCBI Taxonomy" id="3880"/>
    <lineage>
        <taxon>Eukaryota</taxon>
        <taxon>Viridiplantae</taxon>
        <taxon>Streptophyta</taxon>
        <taxon>Embryophyta</taxon>
        <taxon>Tracheophyta</taxon>
        <taxon>Spermatophyta</taxon>
        <taxon>Magnoliopsida</taxon>
        <taxon>eudicotyledons</taxon>
        <taxon>Gunneridae</taxon>
        <taxon>Pentapetalae</taxon>
        <taxon>rosids</taxon>
        <taxon>fabids</taxon>
        <taxon>Fabales</taxon>
        <taxon>Fabaceae</taxon>
        <taxon>Papilionoideae</taxon>
        <taxon>50 kb inversion clade</taxon>
        <taxon>NPAAA clade</taxon>
        <taxon>Hologalegina</taxon>
        <taxon>IRL clade</taxon>
        <taxon>Trifolieae</taxon>
        <taxon>Medicago</taxon>
    </lineage>
</organism>
<feature type="domain" description="F-box" evidence="1">
    <location>
        <begin position="57"/>
        <end position="85"/>
    </location>
</feature>
<dbReference type="HOGENOM" id="CLU_1698154_0_0_1"/>
<accession>A0A072TXX2</accession>
<protein>
    <recommendedName>
        <fullName evidence="1">F-box domain-containing protein</fullName>
    </recommendedName>
</protein>
<evidence type="ECO:0000313" key="4">
    <source>
        <dbReference type="Proteomes" id="UP000002051"/>
    </source>
</evidence>
<dbReference type="Pfam" id="PF00646">
    <property type="entry name" value="F-box"/>
    <property type="match status" value="1"/>
</dbReference>
<keyword evidence="4" id="KW-1185">Reference proteome</keyword>
<evidence type="ECO:0000313" key="2">
    <source>
        <dbReference type="EMBL" id="KEH22287.1"/>
    </source>
</evidence>